<dbReference type="Proteomes" id="UP001597351">
    <property type="component" value="Unassembled WGS sequence"/>
</dbReference>
<keyword evidence="5" id="KW-0479">Metal-binding</keyword>
<organism evidence="9 10">
    <name type="scientific">Nocardioides aestuarii</name>
    <dbReference type="NCBI Taxonomy" id="252231"/>
    <lineage>
        <taxon>Bacteria</taxon>
        <taxon>Bacillati</taxon>
        <taxon>Actinomycetota</taxon>
        <taxon>Actinomycetes</taxon>
        <taxon>Propionibacteriales</taxon>
        <taxon>Nocardioidaceae</taxon>
        <taxon>Nocardioides</taxon>
    </lineage>
</organism>
<keyword evidence="6" id="KW-0862">Zinc</keyword>
<dbReference type="PANTHER" id="PTHR10309">
    <property type="entry name" value="MANNOSE-6-PHOSPHATE ISOMERASE"/>
    <property type="match status" value="1"/>
</dbReference>
<accession>A0ABW4TJ93</accession>
<dbReference type="InterPro" id="IPR001250">
    <property type="entry name" value="Man6P_Isoase-1"/>
</dbReference>
<reference evidence="10" key="1">
    <citation type="journal article" date="2019" name="Int. J. Syst. Evol. Microbiol.">
        <title>The Global Catalogue of Microorganisms (GCM) 10K type strain sequencing project: providing services to taxonomists for standard genome sequencing and annotation.</title>
        <authorList>
            <consortium name="The Broad Institute Genomics Platform"/>
            <consortium name="The Broad Institute Genome Sequencing Center for Infectious Disease"/>
            <person name="Wu L."/>
            <person name="Ma J."/>
        </authorList>
    </citation>
    <scope>NUCLEOTIDE SEQUENCE [LARGE SCALE GENOMIC DNA]</scope>
    <source>
        <strain evidence="10">CGMCC 1.12477</strain>
    </source>
</reference>
<protein>
    <recommendedName>
        <fullName evidence="4">mannose-6-phosphate isomerase</fullName>
        <ecNumber evidence="4">5.3.1.8</ecNumber>
    </recommendedName>
</protein>
<dbReference type="RefSeq" id="WP_343916622.1">
    <property type="nucleotide sequence ID" value="NZ_BAAAJT010000002.1"/>
</dbReference>
<sequence>MNRLRNPVRHYAWGSGSHIPKLIGADPAGLPWAELWLGAHEGDPSLLEDGRRLSDAIAADPTSWLGDRAAAGFGRLPFLMKLLAAGEPLSLQVHPSSEQARLGYAAEEAARIPIDAPHRSYKDSSHKPELIYALTRFEGMAGFRDVRRSAQILRLLELPWLDDVAQQLETTKTPFQALRAIVTELLSWHGDELAGRLHDLSVAAEKAEARLHAPPTRKRPPAVAAETVERESLRVFQQTQQLVARYPRDPGVVVTLLLNHVVLAAGEAMYVPAGMMHAYTSGFGVEIMASSDNVLRAGLTPKHVDVPELLRITDFDPAPPPRWTPNEAGNSKVFCPPVSEFELTVANGPCRTEVGPGPLIVLAVEGRASVRTVSGHAELAPGDAVFTQASHATVEIRSGSVAAGRFPR</sequence>
<dbReference type="CDD" id="cd07011">
    <property type="entry name" value="cupin_PMI_type_I_N"/>
    <property type="match status" value="1"/>
</dbReference>
<feature type="domain" description="Phosphomannose isomerase type I catalytic" evidence="8">
    <location>
        <begin position="2"/>
        <end position="145"/>
    </location>
</feature>
<dbReference type="GO" id="GO:0004476">
    <property type="term" value="F:mannose-6-phosphate isomerase activity"/>
    <property type="evidence" value="ECO:0007669"/>
    <property type="project" value="UniProtKB-EC"/>
</dbReference>
<proteinExistence type="inferred from homology"/>
<evidence type="ECO:0000256" key="6">
    <source>
        <dbReference type="ARBA" id="ARBA00022833"/>
    </source>
</evidence>
<comment type="catalytic activity">
    <reaction evidence="1">
        <text>D-mannose 6-phosphate = D-fructose 6-phosphate</text>
        <dbReference type="Rhea" id="RHEA:12356"/>
        <dbReference type="ChEBI" id="CHEBI:58735"/>
        <dbReference type="ChEBI" id="CHEBI:61527"/>
        <dbReference type="EC" id="5.3.1.8"/>
    </reaction>
</comment>
<dbReference type="PRINTS" id="PR00714">
    <property type="entry name" value="MAN6PISMRASE"/>
</dbReference>
<dbReference type="PIRSF" id="PIRSF001480">
    <property type="entry name" value="Mannose-6-phosphate_isomerase"/>
    <property type="match status" value="1"/>
</dbReference>
<dbReference type="NCBIfam" id="TIGR00218">
    <property type="entry name" value="manA"/>
    <property type="match status" value="1"/>
</dbReference>
<evidence type="ECO:0000259" key="8">
    <source>
        <dbReference type="Pfam" id="PF20511"/>
    </source>
</evidence>
<dbReference type="EC" id="5.3.1.8" evidence="4"/>
<dbReference type="Gene3D" id="2.60.120.10">
    <property type="entry name" value="Jelly Rolls"/>
    <property type="match status" value="2"/>
</dbReference>
<dbReference type="Gene3D" id="1.10.441.10">
    <property type="entry name" value="Phosphomannose Isomerase, domain 2"/>
    <property type="match status" value="1"/>
</dbReference>
<dbReference type="Pfam" id="PF20511">
    <property type="entry name" value="PMI_typeI_cat"/>
    <property type="match status" value="1"/>
</dbReference>
<comment type="cofactor">
    <cofactor evidence="2">
        <name>Zn(2+)</name>
        <dbReference type="ChEBI" id="CHEBI:29105"/>
    </cofactor>
</comment>
<dbReference type="InterPro" id="IPR046457">
    <property type="entry name" value="PMI_typeI_cat"/>
</dbReference>
<comment type="caution">
    <text evidence="9">The sequence shown here is derived from an EMBL/GenBank/DDBJ whole genome shotgun (WGS) entry which is preliminary data.</text>
</comment>
<keyword evidence="7 9" id="KW-0413">Isomerase</keyword>
<evidence type="ECO:0000313" key="10">
    <source>
        <dbReference type="Proteomes" id="UP001597351"/>
    </source>
</evidence>
<name>A0ABW4TJ93_9ACTN</name>
<dbReference type="InterPro" id="IPR011051">
    <property type="entry name" value="RmlC_Cupin_sf"/>
</dbReference>
<dbReference type="SUPFAM" id="SSF51182">
    <property type="entry name" value="RmlC-like cupins"/>
    <property type="match status" value="1"/>
</dbReference>
<dbReference type="PANTHER" id="PTHR10309:SF0">
    <property type="entry name" value="MANNOSE-6-PHOSPHATE ISOMERASE"/>
    <property type="match status" value="1"/>
</dbReference>
<evidence type="ECO:0000256" key="1">
    <source>
        <dbReference type="ARBA" id="ARBA00000757"/>
    </source>
</evidence>
<evidence type="ECO:0000256" key="4">
    <source>
        <dbReference type="ARBA" id="ARBA00011956"/>
    </source>
</evidence>
<evidence type="ECO:0000256" key="2">
    <source>
        <dbReference type="ARBA" id="ARBA00001947"/>
    </source>
</evidence>
<keyword evidence="10" id="KW-1185">Reference proteome</keyword>
<gene>
    <name evidence="9" type="primary">manA</name>
    <name evidence="9" type="ORF">ACFSDE_06585</name>
</gene>
<evidence type="ECO:0000313" key="9">
    <source>
        <dbReference type="EMBL" id="MFD1946453.1"/>
    </source>
</evidence>
<evidence type="ECO:0000256" key="7">
    <source>
        <dbReference type="ARBA" id="ARBA00023235"/>
    </source>
</evidence>
<dbReference type="InterPro" id="IPR014710">
    <property type="entry name" value="RmlC-like_jellyroll"/>
</dbReference>
<comment type="similarity">
    <text evidence="3">Belongs to the mannose-6-phosphate isomerase type 1 family.</text>
</comment>
<evidence type="ECO:0000256" key="3">
    <source>
        <dbReference type="ARBA" id="ARBA00010772"/>
    </source>
</evidence>
<evidence type="ECO:0000256" key="5">
    <source>
        <dbReference type="ARBA" id="ARBA00022723"/>
    </source>
</evidence>
<dbReference type="EMBL" id="JBHUGD010000003">
    <property type="protein sequence ID" value="MFD1946453.1"/>
    <property type="molecule type" value="Genomic_DNA"/>
</dbReference>
<dbReference type="InterPro" id="IPR016305">
    <property type="entry name" value="Mannose-6-P_Isomerase"/>
</dbReference>